<name>A0A397GL55_9GLOM</name>
<proteinExistence type="predicted"/>
<dbReference type="AlphaFoldDB" id="A0A397GL55"/>
<accession>A0A397GL55</accession>
<evidence type="ECO:0000313" key="2">
    <source>
        <dbReference type="Proteomes" id="UP000266861"/>
    </source>
</evidence>
<sequence length="176" mass="20928">MSIRYFHISDIDIWKKIKPYREILRIQLWDDLNQHLIILNQPVKSLVLPARIIPTSELPPRVISTIYYLFFLENIQYKFQLIQLILRGTWDNTKIENTDMETNDNFVFSLKNELINDKKEYIVAIEVDKGDLLLHTLVRYNGIIQTIYELVIVTNKLKPEELSEKLESYLVEFKAS</sequence>
<evidence type="ECO:0000313" key="1">
    <source>
        <dbReference type="EMBL" id="RHZ51277.1"/>
    </source>
</evidence>
<dbReference type="OrthoDB" id="2473514at2759"/>
<gene>
    <name evidence="1" type="ORF">Glove_481g24</name>
</gene>
<comment type="caution">
    <text evidence="1">The sequence shown here is derived from an EMBL/GenBank/DDBJ whole genome shotgun (WGS) entry which is preliminary data.</text>
</comment>
<dbReference type="Proteomes" id="UP000266861">
    <property type="component" value="Unassembled WGS sequence"/>
</dbReference>
<dbReference type="EMBL" id="PQFF01000420">
    <property type="protein sequence ID" value="RHZ51277.1"/>
    <property type="molecule type" value="Genomic_DNA"/>
</dbReference>
<reference evidence="1 2" key="1">
    <citation type="submission" date="2018-08" db="EMBL/GenBank/DDBJ databases">
        <title>Genome and evolution of the arbuscular mycorrhizal fungus Diversispora epigaea (formerly Glomus versiforme) and its bacterial endosymbionts.</title>
        <authorList>
            <person name="Sun X."/>
            <person name="Fei Z."/>
            <person name="Harrison M."/>
        </authorList>
    </citation>
    <scope>NUCLEOTIDE SEQUENCE [LARGE SCALE GENOMIC DNA]</scope>
    <source>
        <strain evidence="1 2">IT104</strain>
    </source>
</reference>
<keyword evidence="2" id="KW-1185">Reference proteome</keyword>
<organism evidence="1 2">
    <name type="scientific">Diversispora epigaea</name>
    <dbReference type="NCBI Taxonomy" id="1348612"/>
    <lineage>
        <taxon>Eukaryota</taxon>
        <taxon>Fungi</taxon>
        <taxon>Fungi incertae sedis</taxon>
        <taxon>Mucoromycota</taxon>
        <taxon>Glomeromycotina</taxon>
        <taxon>Glomeromycetes</taxon>
        <taxon>Diversisporales</taxon>
        <taxon>Diversisporaceae</taxon>
        <taxon>Diversispora</taxon>
    </lineage>
</organism>
<protein>
    <submittedName>
        <fullName evidence="1">Uncharacterized protein</fullName>
    </submittedName>
</protein>